<accession>S3IUC1</accession>
<evidence type="ECO:0000313" key="1">
    <source>
        <dbReference type="EMBL" id="EPF16595.1"/>
    </source>
</evidence>
<gene>
    <name evidence="1" type="ORF">HMPREF0201_02341</name>
</gene>
<protein>
    <submittedName>
        <fullName evidence="1">Uncharacterized protein</fullName>
    </submittedName>
</protein>
<dbReference type="STRING" id="566551.HMPREF0201_02341"/>
<organism evidence="1 2">
    <name type="scientific">Cedecea davisae DSM 4568</name>
    <dbReference type="NCBI Taxonomy" id="566551"/>
    <lineage>
        <taxon>Bacteria</taxon>
        <taxon>Pseudomonadati</taxon>
        <taxon>Pseudomonadota</taxon>
        <taxon>Gammaproteobacteria</taxon>
        <taxon>Enterobacterales</taxon>
        <taxon>Enterobacteriaceae</taxon>
        <taxon>Cedecea</taxon>
    </lineage>
</organism>
<dbReference type="HOGENOM" id="CLU_3267527_0_0_6"/>
<dbReference type="AlphaFoldDB" id="S3IUC1"/>
<dbReference type="EMBL" id="ATDT01000021">
    <property type="protein sequence ID" value="EPF16595.1"/>
    <property type="molecule type" value="Genomic_DNA"/>
</dbReference>
<dbReference type="Proteomes" id="UP000014585">
    <property type="component" value="Unassembled WGS sequence"/>
</dbReference>
<name>S3IUC1_9ENTR</name>
<reference evidence="1 2" key="1">
    <citation type="submission" date="2013-04" db="EMBL/GenBank/DDBJ databases">
        <authorList>
            <person name="Weinstock G."/>
            <person name="Sodergren E."/>
            <person name="Lobos E.A."/>
            <person name="Fulton L."/>
            <person name="Fulton R."/>
            <person name="Courtney L."/>
            <person name="Fronick C."/>
            <person name="O'Laughlin M."/>
            <person name="Godfrey J."/>
            <person name="Wilson R.M."/>
            <person name="Miner T."/>
            <person name="Farmer C."/>
            <person name="Delehaunty K."/>
            <person name="Cordes M."/>
            <person name="Minx P."/>
            <person name="Tomlinson C."/>
            <person name="Chen J."/>
            <person name="Wollam A."/>
            <person name="Pepin K.H."/>
            <person name="Palsikar V.B."/>
            <person name="Zhang X."/>
            <person name="Suruliraj S."/>
            <person name="Perna N.T."/>
            <person name="Plunkett G."/>
            <person name="Warren W."/>
            <person name="Mitreva M."/>
            <person name="Mardis E.R."/>
            <person name="Wilson R.K."/>
        </authorList>
    </citation>
    <scope>NUCLEOTIDE SEQUENCE [LARGE SCALE GENOMIC DNA]</scope>
    <source>
        <strain evidence="1 2">DSM 4568</strain>
    </source>
</reference>
<proteinExistence type="predicted"/>
<comment type="caution">
    <text evidence="1">The sequence shown here is derived from an EMBL/GenBank/DDBJ whole genome shotgun (WGS) entry which is preliminary data.</text>
</comment>
<sequence>MDLTLVSEVMSGLRTHWQPYMLMILNEIIKFDVRGIWQVYS</sequence>
<evidence type="ECO:0000313" key="2">
    <source>
        <dbReference type="Proteomes" id="UP000014585"/>
    </source>
</evidence>